<gene>
    <name evidence="1" type="ORF">BZL30_0799</name>
</gene>
<evidence type="ECO:0000313" key="1">
    <source>
        <dbReference type="EMBL" id="OOK82653.1"/>
    </source>
</evidence>
<reference evidence="1 2" key="1">
    <citation type="submission" date="2017-02" db="EMBL/GenBank/DDBJ databases">
        <title>Complete genome sequences of Mycobacterium kansasii strains isolated from rhesus macaques.</title>
        <authorList>
            <person name="Panda A."/>
            <person name="Nagaraj S."/>
            <person name="Zhao X."/>
            <person name="Tettelin H."/>
            <person name="Detolla L.J."/>
        </authorList>
    </citation>
    <scope>NUCLEOTIDE SEQUENCE [LARGE SCALE GENOMIC DNA]</scope>
    <source>
        <strain evidence="1 2">11-3813</strain>
    </source>
</reference>
<accession>A0A1V3XTT4</accession>
<evidence type="ECO:0000313" key="2">
    <source>
        <dbReference type="Proteomes" id="UP000189229"/>
    </source>
</evidence>
<dbReference type="Proteomes" id="UP000189229">
    <property type="component" value="Unassembled WGS sequence"/>
</dbReference>
<organism evidence="1 2">
    <name type="scientific">Mycobacterium kansasii</name>
    <dbReference type="NCBI Taxonomy" id="1768"/>
    <lineage>
        <taxon>Bacteria</taxon>
        <taxon>Bacillati</taxon>
        <taxon>Actinomycetota</taxon>
        <taxon>Actinomycetes</taxon>
        <taxon>Mycobacteriales</taxon>
        <taxon>Mycobacteriaceae</taxon>
        <taxon>Mycobacterium</taxon>
    </lineage>
</organism>
<protein>
    <submittedName>
        <fullName evidence="1">Uncharacterized protein</fullName>
    </submittedName>
</protein>
<name>A0A1V3XTT4_MYCKA</name>
<comment type="caution">
    <text evidence="1">The sequence shown here is derived from an EMBL/GenBank/DDBJ whole genome shotgun (WGS) entry which is preliminary data.</text>
</comment>
<dbReference type="AlphaFoldDB" id="A0A1V3XTT4"/>
<dbReference type="EMBL" id="MVBM01000001">
    <property type="protein sequence ID" value="OOK82653.1"/>
    <property type="molecule type" value="Genomic_DNA"/>
</dbReference>
<sequence>MSVGLDMAVAGWRVYCVAAAAAITDKKGVCGWPAREPLR</sequence>
<proteinExistence type="predicted"/>